<sequence length="68" mass="7655">MAASGMKIFVATLLKAANVFLEDCEARIKKAEETGSRQMKFFDLVLGKDDIEAIETIHGKFFQEEELT</sequence>
<protein>
    <submittedName>
        <fullName evidence="2 3">Uncharacterized protein</fullName>
    </submittedName>
</protein>
<evidence type="ECO:0000256" key="1">
    <source>
        <dbReference type="SAM" id="SignalP"/>
    </source>
</evidence>
<keyword evidence="4" id="KW-1185">Reference proteome</keyword>
<dbReference type="Proteomes" id="UP000005240">
    <property type="component" value="Unassembled WGS sequence"/>
</dbReference>
<evidence type="ECO:0000313" key="4">
    <source>
        <dbReference type="Proteomes" id="UP000005240"/>
    </source>
</evidence>
<gene>
    <name evidence="2" type="ORF">PTTG_26882</name>
</gene>
<feature type="signal peptide" evidence="1">
    <location>
        <begin position="1"/>
        <end position="21"/>
    </location>
</feature>
<name>A0A180GPY0_PUCT1</name>
<evidence type="ECO:0000313" key="3">
    <source>
        <dbReference type="EnsemblFungi" id="PTTG_26882-t43_1-p1"/>
    </source>
</evidence>
<dbReference type="EnsemblFungi" id="PTTG_26882-t43_1">
    <property type="protein sequence ID" value="PTTG_26882-t43_1-p1"/>
    <property type="gene ID" value="PTTG_26882"/>
</dbReference>
<feature type="chain" id="PRO_5008110162" evidence="1">
    <location>
        <begin position="22"/>
        <end position="68"/>
    </location>
</feature>
<reference evidence="3" key="4">
    <citation type="submission" date="2025-05" db="UniProtKB">
        <authorList>
            <consortium name="EnsemblFungi"/>
        </authorList>
    </citation>
    <scope>IDENTIFICATION</scope>
    <source>
        <strain evidence="3">isolate 1-1 / race 1 (BBBD)</strain>
    </source>
</reference>
<reference evidence="3 4" key="3">
    <citation type="journal article" date="2017" name="G3 (Bethesda)">
        <title>Comparative analysis highlights variable genome content of wheat rusts and divergence of the mating loci.</title>
        <authorList>
            <person name="Cuomo C.A."/>
            <person name="Bakkeren G."/>
            <person name="Khalil H.B."/>
            <person name="Panwar V."/>
            <person name="Joly D."/>
            <person name="Linning R."/>
            <person name="Sakthikumar S."/>
            <person name="Song X."/>
            <person name="Adiconis X."/>
            <person name="Fan L."/>
            <person name="Goldberg J.M."/>
            <person name="Levin J.Z."/>
            <person name="Young S."/>
            <person name="Zeng Q."/>
            <person name="Anikster Y."/>
            <person name="Bruce M."/>
            <person name="Wang M."/>
            <person name="Yin C."/>
            <person name="McCallum B."/>
            <person name="Szabo L.J."/>
            <person name="Hulbert S."/>
            <person name="Chen X."/>
            <person name="Fellers J.P."/>
        </authorList>
    </citation>
    <scope>NUCLEOTIDE SEQUENCE</scope>
    <source>
        <strain evidence="4">Isolate 1-1 / race 1 (BBBD)</strain>
        <strain evidence="3">isolate 1-1 / race 1 (BBBD)</strain>
    </source>
</reference>
<reference evidence="2" key="2">
    <citation type="submission" date="2016-05" db="EMBL/GenBank/DDBJ databases">
        <title>Comparative analysis highlights variable genome content of wheat rusts and divergence of the mating loci.</title>
        <authorList>
            <person name="Cuomo C.A."/>
            <person name="Bakkeren G."/>
            <person name="Szabo L."/>
            <person name="Khalil H."/>
            <person name="Joly D."/>
            <person name="Goldberg J."/>
            <person name="Young S."/>
            <person name="Zeng Q."/>
            <person name="Fellers J."/>
        </authorList>
    </citation>
    <scope>NUCLEOTIDE SEQUENCE [LARGE SCALE GENOMIC DNA]</scope>
    <source>
        <strain evidence="2">1-1 BBBD Race 1</strain>
    </source>
</reference>
<dbReference type="AlphaFoldDB" id="A0A180GPY0"/>
<dbReference type="EMBL" id="ADAS02000036">
    <property type="protein sequence ID" value="OAV94800.1"/>
    <property type="molecule type" value="Genomic_DNA"/>
</dbReference>
<organism evidence="2">
    <name type="scientific">Puccinia triticina (isolate 1-1 / race 1 (BBBD))</name>
    <name type="common">Brown leaf rust fungus</name>
    <dbReference type="NCBI Taxonomy" id="630390"/>
    <lineage>
        <taxon>Eukaryota</taxon>
        <taxon>Fungi</taxon>
        <taxon>Dikarya</taxon>
        <taxon>Basidiomycota</taxon>
        <taxon>Pucciniomycotina</taxon>
        <taxon>Pucciniomycetes</taxon>
        <taxon>Pucciniales</taxon>
        <taxon>Pucciniaceae</taxon>
        <taxon>Puccinia</taxon>
    </lineage>
</organism>
<accession>A0A180GPY0</accession>
<dbReference type="VEuPathDB" id="FungiDB:PTTG_26882"/>
<reference evidence="2" key="1">
    <citation type="submission" date="2009-11" db="EMBL/GenBank/DDBJ databases">
        <authorList>
            <consortium name="The Broad Institute Genome Sequencing Platform"/>
            <person name="Ward D."/>
            <person name="Feldgarden M."/>
            <person name="Earl A."/>
            <person name="Young S.K."/>
            <person name="Zeng Q."/>
            <person name="Koehrsen M."/>
            <person name="Alvarado L."/>
            <person name="Berlin A."/>
            <person name="Bochicchio J."/>
            <person name="Borenstein D."/>
            <person name="Chapman S.B."/>
            <person name="Chen Z."/>
            <person name="Engels R."/>
            <person name="Freedman E."/>
            <person name="Gellesch M."/>
            <person name="Goldberg J."/>
            <person name="Griggs A."/>
            <person name="Gujja S."/>
            <person name="Heilman E."/>
            <person name="Heiman D."/>
            <person name="Hepburn T."/>
            <person name="Howarth C."/>
            <person name="Jen D."/>
            <person name="Larson L."/>
            <person name="Lewis B."/>
            <person name="Mehta T."/>
            <person name="Park D."/>
            <person name="Pearson M."/>
            <person name="Roberts A."/>
            <person name="Saif S."/>
            <person name="Shea T."/>
            <person name="Shenoy N."/>
            <person name="Sisk P."/>
            <person name="Stolte C."/>
            <person name="Sykes S."/>
            <person name="Thomson T."/>
            <person name="Walk T."/>
            <person name="White J."/>
            <person name="Yandava C."/>
            <person name="Izard J."/>
            <person name="Baranova O.V."/>
            <person name="Blanton J.M."/>
            <person name="Tanner A.C."/>
            <person name="Dewhirst F.E."/>
            <person name="Haas B."/>
            <person name="Nusbaum C."/>
            <person name="Birren B."/>
        </authorList>
    </citation>
    <scope>NUCLEOTIDE SEQUENCE [LARGE SCALE GENOMIC DNA]</scope>
    <source>
        <strain evidence="2">1-1 BBBD Race 1</strain>
    </source>
</reference>
<keyword evidence="1" id="KW-0732">Signal</keyword>
<evidence type="ECO:0000313" key="2">
    <source>
        <dbReference type="EMBL" id="OAV94800.1"/>
    </source>
</evidence>
<proteinExistence type="predicted"/>